<name>A0A0G8CD25_9BACI</name>
<reference evidence="2" key="2">
    <citation type="submission" date="2015-04" db="EMBL/GenBank/DDBJ databases">
        <title>Draft Genome Sequences of Eight Spore-Forming Food Isolates of Bacillus cereus Genome sequencing.</title>
        <authorList>
            <person name="Krawcyk A.O."/>
            <person name="de Jong A."/>
            <person name="Eijlander R.T."/>
            <person name="Berendsen E.M."/>
            <person name="Holsappel S."/>
            <person name="Wells-Bennik M."/>
            <person name="Kuipers O.P."/>
        </authorList>
    </citation>
    <scope>NUCLEOTIDE SEQUENCE [LARGE SCALE GENOMIC DNA]</scope>
    <source>
        <strain evidence="2">B4147</strain>
    </source>
</reference>
<protein>
    <submittedName>
        <fullName evidence="1">Uncharacterized protein</fullName>
    </submittedName>
</protein>
<proteinExistence type="predicted"/>
<dbReference type="AlphaFoldDB" id="A0A0G8CD25"/>
<reference evidence="1 2" key="1">
    <citation type="journal article" date="2015" name="Genome Announc.">
        <title>Next-Generation Whole-Genome Sequencing of Eight Strains of Bacillus cereus, Isolated from Food.</title>
        <authorList>
            <person name="Krawczyk A.O."/>
            <person name="de Jong A."/>
            <person name="Eijlander R.T."/>
            <person name="Berendsen E.M."/>
            <person name="Holsappel S."/>
            <person name="Wells-Bennik M.H."/>
            <person name="Kuipers O.P."/>
        </authorList>
    </citation>
    <scope>NUCLEOTIDE SEQUENCE [LARGE SCALE GENOMIC DNA]</scope>
    <source>
        <strain evidence="1 2">B4147</strain>
    </source>
</reference>
<comment type="caution">
    <text evidence="1">The sequence shown here is derived from an EMBL/GenBank/DDBJ whole genome shotgun (WGS) entry which is preliminary data.</text>
</comment>
<gene>
    <name evidence="1" type="ORF">B4147_3212</name>
</gene>
<accession>A0A0G8CD25</accession>
<sequence>MTEKASTILINLSIFYITIKCKDFLVFLFDYLKKGKFVVVK</sequence>
<dbReference type="Proteomes" id="UP000035350">
    <property type="component" value="Unassembled WGS sequence"/>
</dbReference>
<evidence type="ECO:0000313" key="2">
    <source>
        <dbReference type="Proteomes" id="UP000035350"/>
    </source>
</evidence>
<dbReference type="EMBL" id="LCYN01000009">
    <property type="protein sequence ID" value="KKZ97685.1"/>
    <property type="molecule type" value="Genomic_DNA"/>
</dbReference>
<organism evidence="1 2">
    <name type="scientific">Bacillus wiedmannii</name>
    <dbReference type="NCBI Taxonomy" id="1890302"/>
    <lineage>
        <taxon>Bacteria</taxon>
        <taxon>Bacillati</taxon>
        <taxon>Bacillota</taxon>
        <taxon>Bacilli</taxon>
        <taxon>Bacillales</taxon>
        <taxon>Bacillaceae</taxon>
        <taxon>Bacillus</taxon>
        <taxon>Bacillus cereus group</taxon>
    </lineage>
</organism>
<evidence type="ECO:0000313" key="1">
    <source>
        <dbReference type="EMBL" id="KKZ97685.1"/>
    </source>
</evidence>